<feature type="transmembrane region" description="Helical" evidence="8">
    <location>
        <begin position="21"/>
        <end position="42"/>
    </location>
</feature>
<protein>
    <submittedName>
        <fullName evidence="9">ABC transporter permease</fullName>
    </submittedName>
</protein>
<dbReference type="EMBL" id="JAZHOF010000001">
    <property type="protein sequence ID" value="MEJ8569905.1"/>
    <property type="molecule type" value="Genomic_DNA"/>
</dbReference>
<feature type="transmembrane region" description="Helical" evidence="8">
    <location>
        <begin position="243"/>
        <end position="262"/>
    </location>
</feature>
<keyword evidence="3" id="KW-1003">Cell membrane</keyword>
<keyword evidence="10" id="KW-1185">Reference proteome</keyword>
<evidence type="ECO:0000256" key="8">
    <source>
        <dbReference type="SAM" id="Phobius"/>
    </source>
</evidence>
<keyword evidence="2" id="KW-0813">Transport</keyword>
<evidence type="ECO:0000256" key="2">
    <source>
        <dbReference type="ARBA" id="ARBA00022448"/>
    </source>
</evidence>
<evidence type="ECO:0000256" key="3">
    <source>
        <dbReference type="ARBA" id="ARBA00022475"/>
    </source>
</evidence>
<feature type="transmembrane region" description="Helical" evidence="8">
    <location>
        <begin position="269"/>
        <end position="293"/>
    </location>
</feature>
<evidence type="ECO:0000313" key="10">
    <source>
        <dbReference type="Proteomes" id="UP001378188"/>
    </source>
</evidence>
<keyword evidence="4" id="KW-0997">Cell inner membrane</keyword>
<dbReference type="AlphaFoldDB" id="A0AAW9RDG3"/>
<evidence type="ECO:0000313" key="9">
    <source>
        <dbReference type="EMBL" id="MEJ8569905.1"/>
    </source>
</evidence>
<evidence type="ECO:0000256" key="5">
    <source>
        <dbReference type="ARBA" id="ARBA00022692"/>
    </source>
</evidence>
<feature type="transmembrane region" description="Helical" evidence="8">
    <location>
        <begin position="367"/>
        <end position="389"/>
    </location>
</feature>
<evidence type="ECO:0000256" key="4">
    <source>
        <dbReference type="ARBA" id="ARBA00022519"/>
    </source>
</evidence>
<gene>
    <name evidence="9" type="ORF">V3328_00365</name>
</gene>
<feature type="transmembrane region" description="Helical" evidence="8">
    <location>
        <begin position="425"/>
        <end position="443"/>
    </location>
</feature>
<keyword evidence="6 8" id="KW-1133">Transmembrane helix</keyword>
<accession>A0AAW9RDG3</accession>
<dbReference type="RefSeq" id="WP_340327648.1">
    <property type="nucleotide sequence ID" value="NZ_JAZHOF010000001.1"/>
</dbReference>
<feature type="transmembrane region" description="Helical" evidence="8">
    <location>
        <begin position="449"/>
        <end position="466"/>
    </location>
</feature>
<organism evidence="9 10">
    <name type="scientific">Microbaculum marinum</name>
    <dbReference type="NCBI Taxonomy" id="1764581"/>
    <lineage>
        <taxon>Bacteria</taxon>
        <taxon>Pseudomonadati</taxon>
        <taxon>Pseudomonadota</taxon>
        <taxon>Alphaproteobacteria</taxon>
        <taxon>Hyphomicrobiales</taxon>
        <taxon>Tepidamorphaceae</taxon>
        <taxon>Microbaculum</taxon>
    </lineage>
</organism>
<feature type="transmembrane region" description="Helical" evidence="8">
    <location>
        <begin position="161"/>
        <end position="179"/>
    </location>
</feature>
<keyword evidence="5 8" id="KW-0812">Transmembrane</keyword>
<name>A0AAW9RDG3_9HYPH</name>
<feature type="transmembrane region" description="Helical" evidence="8">
    <location>
        <begin position="191"/>
        <end position="211"/>
    </location>
</feature>
<dbReference type="Proteomes" id="UP001378188">
    <property type="component" value="Unassembled WGS sequence"/>
</dbReference>
<feature type="transmembrane region" description="Helical" evidence="8">
    <location>
        <begin position="401"/>
        <end position="418"/>
    </location>
</feature>
<feature type="transmembrane region" description="Helical" evidence="8">
    <location>
        <begin position="132"/>
        <end position="149"/>
    </location>
</feature>
<comment type="caution">
    <text evidence="9">The sequence shown here is derived from an EMBL/GenBank/DDBJ whole genome shotgun (WGS) entry which is preliminary data.</text>
</comment>
<sequence length="475" mass="49685">MSSLPPTGRDARFQLIPIPRSTAMIWINLAAALIVSAIGFGLGFGQGMKAQDVIALTVVTVAVLLWLLNYVVVISETRAADAAEAAVAAEVAGEPGRSAGVWRSNRVMIIAMGLLLLAYLIAAASVPSFRTVTYLIAFLVLEAILLFAFKVSGYFAHGRSAFIGLIVLVALVVISSFTIEGFLSGTNVKAVLLFAAFLGIACIGQTLVALMGGLDLSIPFVIGASNIGLLFLISLGVPSFVAAGFVLVLGGLIGFVNGVLSYRLQGQALILTLGTGFAVAGLTQILTSIGSAYSGNVFGTVPAWLQNLAAMNGRTFGLAFPPTILIWVVLAIIVIVGLRYSAYGRYVYALGGNRRSAKLIGVSEFKYWTLAYTISGVFAALTGSLLLGWSGGGFIGVGDPYLFTTLAAVVIGGTSLMGGYGGYGFTVIGVLVLQVLSSFLIGIGLKYEWQQFIFGLLILPMVALYGRAPHIRAQV</sequence>
<dbReference type="PANTHER" id="PTHR32196:SF21">
    <property type="entry name" value="ABC TRANSPORTER PERMEASE PROTEIN YPHD-RELATED"/>
    <property type="match status" value="1"/>
</dbReference>
<evidence type="ECO:0000256" key="7">
    <source>
        <dbReference type="ARBA" id="ARBA00023136"/>
    </source>
</evidence>
<comment type="subcellular location">
    <subcellularLocation>
        <location evidence="1">Cell membrane</location>
        <topology evidence="1">Multi-pass membrane protein</topology>
    </subcellularLocation>
</comment>
<evidence type="ECO:0000256" key="6">
    <source>
        <dbReference type="ARBA" id="ARBA00022989"/>
    </source>
</evidence>
<dbReference type="CDD" id="cd06579">
    <property type="entry name" value="TM_PBP1_transp_AraH_like"/>
    <property type="match status" value="1"/>
</dbReference>
<dbReference type="PANTHER" id="PTHR32196">
    <property type="entry name" value="ABC TRANSPORTER PERMEASE PROTEIN YPHD-RELATED-RELATED"/>
    <property type="match status" value="1"/>
</dbReference>
<feature type="transmembrane region" description="Helical" evidence="8">
    <location>
        <begin position="107"/>
        <end position="126"/>
    </location>
</feature>
<dbReference type="InterPro" id="IPR001851">
    <property type="entry name" value="ABC_transp_permease"/>
</dbReference>
<proteinExistence type="predicted"/>
<keyword evidence="7 8" id="KW-0472">Membrane</keyword>
<dbReference type="Pfam" id="PF02653">
    <property type="entry name" value="BPD_transp_2"/>
    <property type="match status" value="1"/>
</dbReference>
<feature type="transmembrane region" description="Helical" evidence="8">
    <location>
        <begin position="324"/>
        <end position="346"/>
    </location>
</feature>
<dbReference type="GO" id="GO:0005886">
    <property type="term" value="C:plasma membrane"/>
    <property type="evidence" value="ECO:0007669"/>
    <property type="project" value="UniProtKB-SubCell"/>
</dbReference>
<evidence type="ECO:0000256" key="1">
    <source>
        <dbReference type="ARBA" id="ARBA00004651"/>
    </source>
</evidence>
<dbReference type="GO" id="GO:0022857">
    <property type="term" value="F:transmembrane transporter activity"/>
    <property type="evidence" value="ECO:0007669"/>
    <property type="project" value="InterPro"/>
</dbReference>
<feature type="transmembrane region" description="Helical" evidence="8">
    <location>
        <begin position="54"/>
        <end position="73"/>
    </location>
</feature>
<reference evidence="9 10" key="1">
    <citation type="submission" date="2024-02" db="EMBL/GenBank/DDBJ databases">
        <title>Genome analysis and characterization of Microbaculum marinisediminis sp. nov., isolated from marine sediment.</title>
        <authorList>
            <person name="Du Z.-J."/>
            <person name="Ye Y.-Q."/>
            <person name="Zhang Z.-R."/>
            <person name="Yuan S.-M."/>
            <person name="Zhang X.-Y."/>
        </authorList>
    </citation>
    <scope>NUCLEOTIDE SEQUENCE [LARGE SCALE GENOMIC DNA]</scope>
    <source>
        <strain evidence="9 10">SDUM1044001</strain>
    </source>
</reference>